<feature type="compositionally biased region" description="Low complexity" evidence="1">
    <location>
        <begin position="171"/>
        <end position="195"/>
    </location>
</feature>
<organism evidence="2 3">
    <name type="scientific">Pseudogymnoascus verrucosus</name>
    <dbReference type="NCBI Taxonomy" id="342668"/>
    <lineage>
        <taxon>Eukaryota</taxon>
        <taxon>Fungi</taxon>
        <taxon>Dikarya</taxon>
        <taxon>Ascomycota</taxon>
        <taxon>Pezizomycotina</taxon>
        <taxon>Leotiomycetes</taxon>
        <taxon>Thelebolales</taxon>
        <taxon>Thelebolaceae</taxon>
        <taxon>Pseudogymnoascus</taxon>
    </lineage>
</organism>
<accession>A0A1B8GR05</accession>
<dbReference type="AlphaFoldDB" id="A0A1B8GR05"/>
<gene>
    <name evidence="2" type="ORF">VE01_03116</name>
</gene>
<dbReference type="Proteomes" id="UP000091956">
    <property type="component" value="Unassembled WGS sequence"/>
</dbReference>
<reference evidence="3" key="2">
    <citation type="journal article" date="2018" name="Nat. Commun.">
        <title>Extreme sensitivity to ultraviolet light in the fungal pathogen causing white-nose syndrome of bats.</title>
        <authorList>
            <person name="Palmer J.M."/>
            <person name="Drees K.P."/>
            <person name="Foster J.T."/>
            <person name="Lindner D.L."/>
        </authorList>
    </citation>
    <scope>NUCLEOTIDE SEQUENCE [LARGE SCALE GENOMIC DNA]</scope>
    <source>
        <strain evidence="3">UAMH 10579</strain>
    </source>
</reference>
<feature type="compositionally biased region" description="Polar residues" evidence="1">
    <location>
        <begin position="1"/>
        <end position="14"/>
    </location>
</feature>
<evidence type="ECO:0000313" key="2">
    <source>
        <dbReference type="EMBL" id="OBT98263.1"/>
    </source>
</evidence>
<dbReference type="EMBL" id="KV460217">
    <property type="protein sequence ID" value="OBT98263.1"/>
    <property type="molecule type" value="Genomic_DNA"/>
</dbReference>
<dbReference type="GeneID" id="28836502"/>
<proteinExistence type="predicted"/>
<feature type="region of interest" description="Disordered" evidence="1">
    <location>
        <begin position="1"/>
        <end position="21"/>
    </location>
</feature>
<sequence length="195" mass="20696">MATSAPSIPLTNIGKNDEETQVPTEVQRGITNAGGPVNPGDRERWVEAARTKVYDACYNGCDASPSCASEACAKTAALNVTGVVCDANLLWDQRDRHKKLEKARQNLAIQPQRIPCYRPPPPLPTTSGTRTGNTTTPLQKKVSPPPKAPKKMAPRSPSLDQLSLETLVNDAATPTPATTPSSASTLSTSTEPPLV</sequence>
<reference evidence="2 3" key="1">
    <citation type="submission" date="2016-03" db="EMBL/GenBank/DDBJ databases">
        <title>Comparative genomics of Pseudogymnoascus destructans, the fungus causing white-nose syndrome of bats.</title>
        <authorList>
            <person name="Palmer J.M."/>
            <person name="Drees K.P."/>
            <person name="Foster J.T."/>
            <person name="Lindner D.L."/>
        </authorList>
    </citation>
    <scope>NUCLEOTIDE SEQUENCE [LARGE SCALE GENOMIC DNA]</scope>
    <source>
        <strain evidence="2 3">UAMH 10579</strain>
    </source>
</reference>
<evidence type="ECO:0000256" key="1">
    <source>
        <dbReference type="SAM" id="MobiDB-lite"/>
    </source>
</evidence>
<protein>
    <submittedName>
        <fullName evidence="2">Uncharacterized protein</fullName>
    </submittedName>
</protein>
<name>A0A1B8GR05_9PEZI</name>
<keyword evidence="3" id="KW-1185">Reference proteome</keyword>
<evidence type="ECO:0000313" key="3">
    <source>
        <dbReference type="Proteomes" id="UP000091956"/>
    </source>
</evidence>
<dbReference type="RefSeq" id="XP_018131996.1">
    <property type="nucleotide sequence ID" value="XM_018272614.1"/>
</dbReference>
<feature type="compositionally biased region" description="Low complexity" evidence="1">
    <location>
        <begin position="125"/>
        <end position="142"/>
    </location>
</feature>
<feature type="region of interest" description="Disordered" evidence="1">
    <location>
        <begin position="111"/>
        <end position="195"/>
    </location>
</feature>